<protein>
    <submittedName>
        <fullName evidence="1">Unannotated protein</fullName>
    </submittedName>
</protein>
<dbReference type="EMBL" id="CAFBLP010000022">
    <property type="protein sequence ID" value="CAB4875638.1"/>
    <property type="molecule type" value="Genomic_DNA"/>
</dbReference>
<organism evidence="1">
    <name type="scientific">freshwater metagenome</name>
    <dbReference type="NCBI Taxonomy" id="449393"/>
    <lineage>
        <taxon>unclassified sequences</taxon>
        <taxon>metagenomes</taxon>
        <taxon>ecological metagenomes</taxon>
    </lineage>
</organism>
<name>A0A6J7E0Y2_9ZZZZ</name>
<reference evidence="1" key="1">
    <citation type="submission" date="2020-05" db="EMBL/GenBank/DDBJ databases">
        <authorList>
            <person name="Chiriac C."/>
            <person name="Salcher M."/>
            <person name="Ghai R."/>
            <person name="Kavagutti S V."/>
        </authorList>
    </citation>
    <scope>NUCLEOTIDE SEQUENCE</scope>
</reference>
<dbReference type="Gene3D" id="1.20.5.300">
    <property type="match status" value="1"/>
</dbReference>
<proteinExistence type="predicted"/>
<accession>A0A6J7E0Y2</accession>
<dbReference type="AlphaFoldDB" id="A0A6J7E0Y2"/>
<gene>
    <name evidence="1" type="ORF">UFOPK3376_01108</name>
</gene>
<sequence>MQLTSKIATATLAIAITFGGAAAAMATGLTTTADGASGGRHRPTLEQICAHQDQIVSRLTERQSHLTDRIARLNQLTTKVTNADKLAKIGQRITTLQTRLDRVAERIAAAPEWIAAHCS</sequence>
<evidence type="ECO:0000313" key="1">
    <source>
        <dbReference type="EMBL" id="CAB4875638.1"/>
    </source>
</evidence>